<keyword evidence="2" id="KW-1185">Reference proteome</keyword>
<proteinExistence type="predicted"/>
<dbReference type="EMBL" id="JACHVB010000035">
    <property type="protein sequence ID" value="MBC2594883.1"/>
    <property type="molecule type" value="Genomic_DNA"/>
</dbReference>
<dbReference type="RefSeq" id="WP_185675850.1">
    <property type="nucleotide sequence ID" value="NZ_JACHVB010000035.1"/>
</dbReference>
<dbReference type="Proteomes" id="UP000546464">
    <property type="component" value="Unassembled WGS sequence"/>
</dbReference>
<dbReference type="AlphaFoldDB" id="A0A842HED8"/>
<protein>
    <recommendedName>
        <fullName evidence="3">Replication protein</fullName>
    </recommendedName>
</protein>
<name>A0A842HED8_9BACT</name>
<organism evidence="1 2">
    <name type="scientific">Ruficoccus amylovorans</name>
    <dbReference type="NCBI Taxonomy" id="1804625"/>
    <lineage>
        <taxon>Bacteria</taxon>
        <taxon>Pseudomonadati</taxon>
        <taxon>Verrucomicrobiota</taxon>
        <taxon>Opitutia</taxon>
        <taxon>Puniceicoccales</taxon>
        <taxon>Cerasicoccaceae</taxon>
        <taxon>Ruficoccus</taxon>
    </lineage>
</organism>
<evidence type="ECO:0000313" key="1">
    <source>
        <dbReference type="EMBL" id="MBC2594883.1"/>
    </source>
</evidence>
<accession>A0A842HED8</accession>
<evidence type="ECO:0000313" key="2">
    <source>
        <dbReference type="Proteomes" id="UP000546464"/>
    </source>
</evidence>
<reference evidence="1 2" key="1">
    <citation type="submission" date="2020-07" db="EMBL/GenBank/DDBJ databases">
        <authorList>
            <person name="Feng X."/>
        </authorList>
    </citation>
    <scope>NUCLEOTIDE SEQUENCE [LARGE SCALE GENOMIC DNA]</scope>
    <source>
        <strain evidence="1 2">JCM31066</strain>
    </source>
</reference>
<comment type="caution">
    <text evidence="1">The sequence shown here is derived from an EMBL/GenBank/DDBJ whole genome shotgun (WGS) entry which is preliminary data.</text>
</comment>
<gene>
    <name evidence="1" type="ORF">H5P28_11505</name>
</gene>
<evidence type="ECO:0008006" key="3">
    <source>
        <dbReference type="Google" id="ProtNLM"/>
    </source>
</evidence>
<sequence>MVPDTVHFDQARSILKNPDCLRWTITESRPFGETSPAALPSLEARHKKIQHLKMRGSRGSFQTVYVPSLPALIRGHNAATLHGTREIRQAYEVLDRILREVSVPQSRITAYRRLDVGFQFEGDFSQYLSVLRGYKLPHAQKAPSIKEEESIRFERNGLQIEFYDKAAQLRRKRFSTHPEDRVIRCEVRFMTKAIIEKYFDDRLLQQGPLFTVLHPAVCKVFDECFPLTAPFTQPQNLYEFLALASERDRSLIDLYLLTCRNRGSRDRTKREVRKAAGQLIQGRLNLAQLIPEDRPPFPLDIYPFKTSRGKRGEAKALYDSLVRRLNLKRHKKPEVECEWGISMHPFTPLPDKDETAAPPNEQ</sequence>